<comment type="caution">
    <text evidence="1">The sequence shown here is derived from an EMBL/GenBank/DDBJ whole genome shotgun (WGS) entry which is preliminary data.</text>
</comment>
<keyword evidence="2" id="KW-1185">Reference proteome</keyword>
<reference evidence="1 2" key="1">
    <citation type="submission" date="2019-12" db="EMBL/GenBank/DDBJ databases">
        <title>Mucilaginibacter sp. HMF7410 genome sequencing and assembly.</title>
        <authorList>
            <person name="Kang H."/>
            <person name="Cha I."/>
            <person name="Kim H."/>
            <person name="Joh K."/>
        </authorList>
    </citation>
    <scope>NUCLEOTIDE SEQUENCE [LARGE SCALE GENOMIC DNA]</scope>
    <source>
        <strain evidence="1 2">HMF7410</strain>
    </source>
</reference>
<proteinExistence type="predicted"/>
<organism evidence="1 2">
    <name type="scientific">Mucilaginibacter arboris</name>
    <dbReference type="NCBI Taxonomy" id="2682090"/>
    <lineage>
        <taxon>Bacteria</taxon>
        <taxon>Pseudomonadati</taxon>
        <taxon>Bacteroidota</taxon>
        <taxon>Sphingobacteriia</taxon>
        <taxon>Sphingobacteriales</taxon>
        <taxon>Sphingobacteriaceae</taxon>
        <taxon>Mucilaginibacter</taxon>
    </lineage>
</organism>
<dbReference type="RefSeq" id="WP_157562635.1">
    <property type="nucleotide sequence ID" value="NZ_WPIK01000001.1"/>
</dbReference>
<dbReference type="Proteomes" id="UP000462014">
    <property type="component" value="Unassembled WGS sequence"/>
</dbReference>
<dbReference type="InterPro" id="IPR045944">
    <property type="entry name" value="DUF6364"/>
</dbReference>
<accession>A0A7K1SRG4</accession>
<dbReference type="EMBL" id="WPIK01000001">
    <property type="protein sequence ID" value="MVN19919.1"/>
    <property type="molecule type" value="Genomic_DNA"/>
</dbReference>
<evidence type="ECO:0000313" key="2">
    <source>
        <dbReference type="Proteomes" id="UP000462014"/>
    </source>
</evidence>
<evidence type="ECO:0000313" key="1">
    <source>
        <dbReference type="EMBL" id="MVN19919.1"/>
    </source>
</evidence>
<dbReference type="Pfam" id="PF19891">
    <property type="entry name" value="DUF6364"/>
    <property type="match status" value="1"/>
</dbReference>
<dbReference type="AlphaFoldDB" id="A0A7K1SRG4"/>
<gene>
    <name evidence="1" type="ORF">GO621_00035</name>
</gene>
<sequence length="81" mass="9525">MKSRVNLTIEESLLSKAKCYAAENQVSVSELVEDYFKQLTKPKRKSNIFEMVKQLDIKEKFTDIQDFKKAYYEDNAAKYGF</sequence>
<protein>
    <submittedName>
        <fullName evidence="1">Uncharacterized protein</fullName>
    </submittedName>
</protein>
<name>A0A7K1SRG4_9SPHI</name>